<name>A0A8J8T860_HALGN</name>
<dbReference type="EMBL" id="RRYP01001469">
    <property type="protein sequence ID" value="TNV85909.1"/>
    <property type="molecule type" value="Genomic_DNA"/>
</dbReference>
<evidence type="ECO:0000313" key="1">
    <source>
        <dbReference type="EMBL" id="TNV85909.1"/>
    </source>
</evidence>
<proteinExistence type="predicted"/>
<evidence type="ECO:0000313" key="2">
    <source>
        <dbReference type="Proteomes" id="UP000785679"/>
    </source>
</evidence>
<sequence length="92" mass="10664">MFSQLNLMARLIQEEPRNLIQLSLINNSRLPFGLWANCANQHEVSQIIIKFQYYGLLEVRNFSISDQFILPRSSWVSAQGYNSQSSKPETFP</sequence>
<protein>
    <submittedName>
        <fullName evidence="1">Uncharacterized protein</fullName>
    </submittedName>
</protein>
<accession>A0A8J8T860</accession>
<dbReference type="Proteomes" id="UP000785679">
    <property type="component" value="Unassembled WGS sequence"/>
</dbReference>
<dbReference type="AlphaFoldDB" id="A0A8J8T860"/>
<reference evidence="1" key="1">
    <citation type="submission" date="2019-06" db="EMBL/GenBank/DDBJ databases">
        <authorList>
            <person name="Zheng W."/>
        </authorList>
    </citation>
    <scope>NUCLEOTIDE SEQUENCE</scope>
    <source>
        <strain evidence="1">QDHG01</strain>
    </source>
</reference>
<gene>
    <name evidence="1" type="ORF">FGO68_gene16652</name>
</gene>
<comment type="caution">
    <text evidence="1">The sequence shown here is derived from an EMBL/GenBank/DDBJ whole genome shotgun (WGS) entry which is preliminary data.</text>
</comment>
<organism evidence="1 2">
    <name type="scientific">Halteria grandinella</name>
    <dbReference type="NCBI Taxonomy" id="5974"/>
    <lineage>
        <taxon>Eukaryota</taxon>
        <taxon>Sar</taxon>
        <taxon>Alveolata</taxon>
        <taxon>Ciliophora</taxon>
        <taxon>Intramacronucleata</taxon>
        <taxon>Spirotrichea</taxon>
        <taxon>Stichotrichia</taxon>
        <taxon>Sporadotrichida</taxon>
        <taxon>Halteriidae</taxon>
        <taxon>Halteria</taxon>
    </lineage>
</organism>
<keyword evidence="2" id="KW-1185">Reference proteome</keyword>